<feature type="compositionally biased region" description="Acidic residues" evidence="1">
    <location>
        <begin position="59"/>
        <end position="100"/>
    </location>
</feature>
<reference evidence="2 3" key="1">
    <citation type="journal article" date="2021" name="Elife">
        <title>Chloroplast acquisition without the gene transfer in kleptoplastic sea slugs, Plakobranchus ocellatus.</title>
        <authorList>
            <person name="Maeda T."/>
            <person name="Takahashi S."/>
            <person name="Yoshida T."/>
            <person name="Shimamura S."/>
            <person name="Takaki Y."/>
            <person name="Nagai Y."/>
            <person name="Toyoda A."/>
            <person name="Suzuki Y."/>
            <person name="Arimoto A."/>
            <person name="Ishii H."/>
            <person name="Satoh N."/>
            <person name="Nishiyama T."/>
            <person name="Hasebe M."/>
            <person name="Maruyama T."/>
            <person name="Minagawa J."/>
            <person name="Obokata J."/>
            <person name="Shigenobu S."/>
        </authorList>
    </citation>
    <scope>NUCLEOTIDE SEQUENCE [LARGE SCALE GENOMIC DNA]</scope>
</reference>
<proteinExistence type="predicted"/>
<organism evidence="2 3">
    <name type="scientific">Plakobranchus ocellatus</name>
    <dbReference type="NCBI Taxonomy" id="259542"/>
    <lineage>
        <taxon>Eukaryota</taxon>
        <taxon>Metazoa</taxon>
        <taxon>Spiralia</taxon>
        <taxon>Lophotrochozoa</taxon>
        <taxon>Mollusca</taxon>
        <taxon>Gastropoda</taxon>
        <taxon>Heterobranchia</taxon>
        <taxon>Euthyneura</taxon>
        <taxon>Panpulmonata</taxon>
        <taxon>Sacoglossa</taxon>
        <taxon>Placobranchoidea</taxon>
        <taxon>Plakobranchidae</taxon>
        <taxon>Plakobranchus</taxon>
    </lineage>
</organism>
<sequence length="100" mass="11748">MHITQSMWLLRRSNCQMPKTSVFSEPKSDAQCLSDMEKKNAMASKALYSFLSVMRPKDDNEEEEEKEEEVEEEEKDEEKVEEGEEMEDEEDDDDDDPTTM</sequence>
<dbReference type="Proteomes" id="UP000735302">
    <property type="component" value="Unassembled WGS sequence"/>
</dbReference>
<evidence type="ECO:0000313" key="3">
    <source>
        <dbReference type="Proteomes" id="UP000735302"/>
    </source>
</evidence>
<evidence type="ECO:0000256" key="1">
    <source>
        <dbReference type="SAM" id="MobiDB-lite"/>
    </source>
</evidence>
<protein>
    <submittedName>
        <fullName evidence="2">Uncharacterized protein</fullName>
    </submittedName>
</protein>
<gene>
    <name evidence="2" type="ORF">PoB_000713100</name>
</gene>
<dbReference type="AlphaFoldDB" id="A0AAV3YBS1"/>
<keyword evidence="3" id="KW-1185">Reference proteome</keyword>
<comment type="caution">
    <text evidence="2">The sequence shown here is derived from an EMBL/GenBank/DDBJ whole genome shotgun (WGS) entry which is preliminary data.</text>
</comment>
<accession>A0AAV3YBS1</accession>
<dbReference type="EMBL" id="BLXT01000825">
    <property type="protein sequence ID" value="GFN80625.1"/>
    <property type="molecule type" value="Genomic_DNA"/>
</dbReference>
<feature type="region of interest" description="Disordered" evidence="1">
    <location>
        <begin position="53"/>
        <end position="100"/>
    </location>
</feature>
<name>A0AAV3YBS1_9GAST</name>
<evidence type="ECO:0000313" key="2">
    <source>
        <dbReference type="EMBL" id="GFN80625.1"/>
    </source>
</evidence>